<protein>
    <submittedName>
        <fullName evidence="6">Transposon protein, putative, CACTA, En/Spm sub-class</fullName>
    </submittedName>
</protein>
<proteinExistence type="predicted"/>
<gene>
    <name evidence="6" type="ordered locus">LOC_Os11g33960</name>
</gene>
<organism evidence="6">
    <name type="scientific">Oryza sativa subsp. japonica</name>
    <name type="common">Rice</name>
    <dbReference type="NCBI Taxonomy" id="39947"/>
    <lineage>
        <taxon>Eukaryota</taxon>
        <taxon>Viridiplantae</taxon>
        <taxon>Streptophyta</taxon>
        <taxon>Embryophyta</taxon>
        <taxon>Tracheophyta</taxon>
        <taxon>Spermatophyta</taxon>
        <taxon>Magnoliopsida</taxon>
        <taxon>Liliopsida</taxon>
        <taxon>Poales</taxon>
        <taxon>Poaceae</taxon>
        <taxon>BOP clade</taxon>
        <taxon>Oryzoideae</taxon>
        <taxon>Oryzeae</taxon>
        <taxon>Oryzinae</taxon>
        <taxon>Oryza</taxon>
        <taxon>Oryza sativa</taxon>
    </lineage>
</organism>
<dbReference type="InterPro" id="IPR004242">
    <property type="entry name" value="Transposase_21"/>
</dbReference>
<reference evidence="6" key="1">
    <citation type="journal article" date="2005" name="BMC Biol.">
        <title>The sequence of rice chromosomes 11 and 12, rich in disease resistance genes and recent gene duplications.</title>
        <authorList>
            <consortium name="The rice chromosomes 11 and 12 sequencing consortia"/>
        </authorList>
    </citation>
    <scope>NUCLEOTIDE SEQUENCE [LARGE SCALE GENOMIC DNA]</scope>
</reference>
<evidence type="ECO:0000259" key="3">
    <source>
        <dbReference type="Pfam" id="PF13952"/>
    </source>
</evidence>
<dbReference type="PANTHER" id="PTHR48258:SF4">
    <property type="entry name" value="DUF4216 DOMAIN-CONTAINING PROTEIN"/>
    <property type="match status" value="1"/>
</dbReference>
<feature type="region of interest" description="Disordered" evidence="2">
    <location>
        <begin position="1167"/>
        <end position="1193"/>
    </location>
</feature>
<keyword evidence="1" id="KW-0175">Coiled coil</keyword>
<dbReference type="Pfam" id="PF02992">
    <property type="entry name" value="Transposase_21"/>
    <property type="match status" value="1"/>
</dbReference>
<dbReference type="Pfam" id="PF13963">
    <property type="entry name" value="Transpos_assoc"/>
    <property type="match status" value="1"/>
</dbReference>
<dbReference type="Pfam" id="PF13952">
    <property type="entry name" value="DUF4216"/>
    <property type="match status" value="1"/>
</dbReference>
<feature type="coiled-coil region" evidence="1">
    <location>
        <begin position="1304"/>
        <end position="1338"/>
    </location>
</feature>
<feature type="region of interest" description="Disordered" evidence="2">
    <location>
        <begin position="955"/>
        <end position="1034"/>
    </location>
</feature>
<name>Q2R316_ORYSJ</name>
<feature type="domain" description="Transposase-associated" evidence="5">
    <location>
        <begin position="4"/>
        <end position="83"/>
    </location>
</feature>
<accession>Q2R316</accession>
<reference evidence="6" key="3">
    <citation type="submission" date="2006-01" db="EMBL/GenBank/DDBJ databases">
        <authorList>
            <person name="Buell R."/>
        </authorList>
    </citation>
    <scope>NUCLEOTIDE SEQUENCE</scope>
</reference>
<feature type="domain" description="DUF4216" evidence="3">
    <location>
        <begin position="812"/>
        <end position="880"/>
    </location>
</feature>
<dbReference type="Pfam" id="PF13960">
    <property type="entry name" value="DUF4218"/>
    <property type="match status" value="1"/>
</dbReference>
<sequence length="1411" mass="161395">MAERNWMYNGWHYGSAPSDEWIEKTNMFLDRAFSIPDLLQDGSIKFPCGRCRNYMRHTRDIIEAHLCKFGFKENYETWTAHGEEHIRNNEPVSPLAHEEGFDQPDRMDEMLHDIGAVQPPGIDEEPTSSASAFYRMVDGANESVHDNTMHTSLSAIARLLALKSEYNMSIAHYDDTLQLIHELLPPDSKLAEDFYHSKKLLRGLGITYIKIDVCYNDCMLYYKENEHKDKCDFYNTPRFEDGQNKVPRKVLRYLPITDRLQRLYAHEETAKAMQSHKQSTCGKLVHPCDGEAWQQFDIDFPTFGRDARNVRLAISTDGFTPFNIGAAPYSCWPVFVSPLNLPPGVLLKPEYIFLSLVISGPEHPGKKLSILMQPLVDDLFKLWEGVETWDASRKERFNMRAAFLWSVHDCPAYDHEFRFQANAFRKNTVVLDEAPRILKGEEVRDQMYAHVADRNNYGKTHNWTHVNCFWQLPYFHKLLLPHNIDVMHNEKNVAETIWNTCFDIPDKTKDNVKARQDLVDICSRPSLHLELKGSGKWHKPRAAFCIDKNDKTIIFKWFQDLKFPDGYAANIRRGVNLLRRRIFDLKSHDYHIFIERLLPVAFRGFLPENIWVCLAELSFFYRQLCAKELSKDVVHSLEQNVAVLLCKLEKIFPPGFFNLMQHLIVHLPREARLGGPVLARWMYPYERYIGRLRKKVRNKARVEGSIVEAYLVEENTNFLSLYFSHNCMANSSIDSTLRQISYGFPRRITTYGCYDVNGYRFRSEKYESAKSGLSTVNTGVCVSCVDDDNNVIDYFGVIEDIIKITWEGSMNLELVLFDCRWFDPTNSSVRRTENLGLVEVNHTSRLSNFEPFVLASQVTQVYYLPYPCDSRPDLKDWWVVHNVTPHGWLPPSTTNESAPPNDQPQIDTFYQEEGLEGHFVIDLGDDIEIATTYISDEITNEKDLDYLAKYHEQPSPSVCPASQLSNTSSANGASSRSVPSTNGTQVNPANSNAEGQSQGSHRASTEQAEQQATQRGRKERSRTSLAVPRPGRKVGLIPRGEMQFKYVNWHAAEYKYTSQLGVILKREYPGTVKDLDNDEELKAEANRVLQQYANKRVNDMMYQLRVDAVKLYFFKVRGEKIKDEVARTIELSEEEYLLARVEWVSESDWPSLCHHWDTEQYLEKRKKAQDSRLQSEDDSRNRGGSRPFTETQQWLAHDFGPEKATGLNTFGVMKSGAKNVDSTGTHGRIDNQKAEKIMADYTAVTNSGTQGDSDGHELDPKALYSICNGLPHGRLPIGNGAVSKSTVIAAGKETVPRPSTPSANQTLRNENLKLTRENAELRRRMDSNERLIRFLYEKTGVEPPSEEDVVPPANEDLMSPAHVQQEAENDGTTDTNMGNEENVVCEVNIGCEANNGCNRYQVCSSGRVIAA</sequence>
<evidence type="ECO:0000259" key="4">
    <source>
        <dbReference type="Pfam" id="PF13960"/>
    </source>
</evidence>
<evidence type="ECO:0000313" key="6">
    <source>
        <dbReference type="EMBL" id="ABA94136.1"/>
    </source>
</evidence>
<dbReference type="InterPro" id="IPR025312">
    <property type="entry name" value="DUF4216"/>
</dbReference>
<feature type="compositionally biased region" description="Basic and acidic residues" evidence="2">
    <location>
        <begin position="1167"/>
        <end position="1181"/>
    </location>
</feature>
<dbReference type="InterPro" id="IPR025452">
    <property type="entry name" value="DUF4218"/>
</dbReference>
<dbReference type="InterPro" id="IPR029480">
    <property type="entry name" value="Transpos_assoc"/>
</dbReference>
<feature type="compositionally biased region" description="Polar residues" evidence="2">
    <location>
        <begin position="955"/>
        <end position="1002"/>
    </location>
</feature>
<evidence type="ECO:0000256" key="1">
    <source>
        <dbReference type="SAM" id="Coils"/>
    </source>
</evidence>
<feature type="domain" description="DUF4218" evidence="4">
    <location>
        <begin position="624"/>
        <end position="725"/>
    </location>
</feature>
<dbReference type="PANTHER" id="PTHR48258">
    <property type="entry name" value="DUF4218 DOMAIN-CONTAINING PROTEIN-RELATED"/>
    <property type="match status" value="1"/>
</dbReference>
<feature type="compositionally biased region" description="Low complexity" evidence="2">
    <location>
        <begin position="1005"/>
        <end position="1014"/>
    </location>
</feature>
<reference evidence="6" key="2">
    <citation type="submission" date="2005-04" db="EMBL/GenBank/DDBJ databases">
        <authorList>
            <person name="Buell C.R."/>
            <person name="Wing R.A."/>
            <person name="McCombie W.A."/>
            <person name="Ouyang S."/>
        </authorList>
    </citation>
    <scope>NUCLEOTIDE SEQUENCE</scope>
</reference>
<evidence type="ECO:0000259" key="5">
    <source>
        <dbReference type="Pfam" id="PF13963"/>
    </source>
</evidence>
<dbReference type="EMBL" id="DP000010">
    <property type="protein sequence ID" value="ABA94136.1"/>
    <property type="molecule type" value="Genomic_DNA"/>
</dbReference>
<evidence type="ECO:0000256" key="2">
    <source>
        <dbReference type="SAM" id="MobiDB-lite"/>
    </source>
</evidence>